<comment type="caution">
    <text evidence="1">The sequence shown here is derived from an EMBL/GenBank/DDBJ whole genome shotgun (WGS) entry which is preliminary data.</text>
</comment>
<reference evidence="1 2" key="1">
    <citation type="submission" date="2024-03" db="EMBL/GenBank/DDBJ databases">
        <title>Mouse gut bacterial collection (mGBC) of GemPharmatech.</title>
        <authorList>
            <person name="He Y."/>
            <person name="Dong L."/>
            <person name="Wu D."/>
            <person name="Gao X."/>
            <person name="Lin Z."/>
        </authorList>
    </citation>
    <scope>NUCLEOTIDE SEQUENCE [LARGE SCALE GENOMIC DNA]</scope>
    <source>
        <strain evidence="1 2">54-13</strain>
    </source>
</reference>
<gene>
    <name evidence="1" type="primary">mobC</name>
    <name evidence="1" type="ORF">AAK873_04615</name>
</gene>
<accession>A0ABV4CU43</accession>
<evidence type="ECO:0000313" key="2">
    <source>
        <dbReference type="Proteomes" id="UP001565200"/>
    </source>
</evidence>
<proteinExistence type="predicted"/>
<organism evidence="1 2">
    <name type="scientific">Heminiphilus faecis</name>
    <dbReference type="NCBI Taxonomy" id="2601703"/>
    <lineage>
        <taxon>Bacteria</taxon>
        <taxon>Pseudomonadati</taxon>
        <taxon>Bacteroidota</taxon>
        <taxon>Bacteroidia</taxon>
        <taxon>Bacteroidales</taxon>
        <taxon>Muribaculaceae</taxon>
        <taxon>Heminiphilus</taxon>
    </lineage>
</organism>
<dbReference type="RefSeq" id="WP_128707818.1">
    <property type="nucleotide sequence ID" value="NZ_JBCLPP010000009.1"/>
</dbReference>
<dbReference type="Pfam" id="PF21983">
    <property type="entry name" value="NikA-like"/>
    <property type="match status" value="1"/>
</dbReference>
<dbReference type="Proteomes" id="UP001565200">
    <property type="component" value="Unassembled WGS sequence"/>
</dbReference>
<dbReference type="EMBL" id="JBCLPP010000009">
    <property type="protein sequence ID" value="MEY8244904.1"/>
    <property type="molecule type" value="Genomic_DNA"/>
</dbReference>
<sequence length="122" mass="14041">MTFTKRKSASKDAADKPKKLRVVSVRLTEEEYQQVVENCRKAGRKLSDFWRRALLNVKITALATPEDMAILRQIGSMSNNLNQLATVANATKDFKLVSWEVQTRSKELKTLYNNLSNDWKHN</sequence>
<keyword evidence="2" id="KW-1185">Reference proteome</keyword>
<protein>
    <submittedName>
        <fullName evidence="1">Plasmid mobilization relaxosome protein MobC</fullName>
    </submittedName>
</protein>
<dbReference type="InterPro" id="IPR053842">
    <property type="entry name" value="NikA-like"/>
</dbReference>
<name>A0ABV4CU43_9BACT</name>
<evidence type="ECO:0000313" key="1">
    <source>
        <dbReference type="EMBL" id="MEY8244904.1"/>
    </source>
</evidence>